<sequence>MAREGTRSATGNSRPRVFPTVPETTTTTTKKRATANTGAKRGPKKATATKGGKPAGVTKKAAPAKKPSAATKAKGLVKKAEDAITDTLNKKAAGTKKTKAADVTASKPATKARATGKTAAAKK</sequence>
<evidence type="ECO:0000256" key="1">
    <source>
        <dbReference type="SAM" id="MobiDB-lite"/>
    </source>
</evidence>
<feature type="region of interest" description="Disordered" evidence="1">
    <location>
        <begin position="1"/>
        <end position="123"/>
    </location>
</feature>
<keyword evidence="3" id="KW-1185">Reference proteome</keyword>
<dbReference type="EMBL" id="NPIC01000001">
    <property type="protein sequence ID" value="RDL41836.1"/>
    <property type="molecule type" value="Genomic_DNA"/>
</dbReference>
<accession>A0A370U235</accession>
<dbReference type="GeneID" id="43594664"/>
<feature type="compositionally biased region" description="Low complexity" evidence="1">
    <location>
        <begin position="24"/>
        <end position="74"/>
    </location>
</feature>
<feature type="compositionally biased region" description="Low complexity" evidence="1">
    <location>
        <begin position="101"/>
        <end position="123"/>
    </location>
</feature>
<evidence type="ECO:0000313" key="3">
    <source>
        <dbReference type="Proteomes" id="UP000254866"/>
    </source>
</evidence>
<protein>
    <submittedName>
        <fullName evidence="2">Uncharacterized protein</fullName>
    </submittedName>
</protein>
<dbReference type="RefSeq" id="XP_031874492.1">
    <property type="nucleotide sequence ID" value="XM_032010438.1"/>
</dbReference>
<dbReference type="Proteomes" id="UP000254866">
    <property type="component" value="Unassembled WGS sequence"/>
</dbReference>
<dbReference type="AlphaFoldDB" id="A0A370U235"/>
<reference evidence="2 3" key="1">
    <citation type="journal article" date="2018" name="IMA Fungus">
        <title>IMA Genome-F 9: Draft genome sequence of Annulohypoxylon stygium, Aspergillus mulundensis, Berkeleyomyces basicola (syn. Thielaviopsis basicola), Ceratocystis smalleyi, two Cercospora beticola strains, Coleophoma cylindrospora, Fusarium fracticaudum, Phialophora cf. hyalina, and Morchella septimelata.</title>
        <authorList>
            <person name="Wingfield B.D."/>
            <person name="Bills G.F."/>
            <person name="Dong Y."/>
            <person name="Huang W."/>
            <person name="Nel W.J."/>
            <person name="Swalarsk-Parry B.S."/>
            <person name="Vaghefi N."/>
            <person name="Wilken P.M."/>
            <person name="An Z."/>
            <person name="de Beer Z.W."/>
            <person name="De Vos L."/>
            <person name="Chen L."/>
            <person name="Duong T.A."/>
            <person name="Gao Y."/>
            <person name="Hammerbacher A."/>
            <person name="Kikkert J.R."/>
            <person name="Li Y."/>
            <person name="Li H."/>
            <person name="Li K."/>
            <person name="Li Q."/>
            <person name="Liu X."/>
            <person name="Ma X."/>
            <person name="Naidoo K."/>
            <person name="Pethybridge S.J."/>
            <person name="Sun J."/>
            <person name="Steenkamp E.T."/>
            <person name="van der Nest M.A."/>
            <person name="van Wyk S."/>
            <person name="Wingfield M.J."/>
            <person name="Xiong C."/>
            <person name="Yue Q."/>
            <person name="Zhang X."/>
        </authorList>
    </citation>
    <scope>NUCLEOTIDE SEQUENCE [LARGE SCALE GENOMIC DNA]</scope>
    <source>
        <strain evidence="2 3">BP 5553</strain>
    </source>
</reference>
<comment type="caution">
    <text evidence="2">The sequence shown here is derived from an EMBL/GenBank/DDBJ whole genome shotgun (WGS) entry which is preliminary data.</text>
</comment>
<organism evidence="2 3">
    <name type="scientific">Venustampulla echinocandica</name>
    <dbReference type="NCBI Taxonomy" id="2656787"/>
    <lineage>
        <taxon>Eukaryota</taxon>
        <taxon>Fungi</taxon>
        <taxon>Dikarya</taxon>
        <taxon>Ascomycota</taxon>
        <taxon>Pezizomycotina</taxon>
        <taxon>Leotiomycetes</taxon>
        <taxon>Helotiales</taxon>
        <taxon>Pleuroascaceae</taxon>
        <taxon>Venustampulla</taxon>
    </lineage>
</organism>
<name>A0A370U235_9HELO</name>
<proteinExistence type="predicted"/>
<gene>
    <name evidence="2" type="ORF">BP5553_01815</name>
</gene>
<evidence type="ECO:0000313" key="2">
    <source>
        <dbReference type="EMBL" id="RDL41836.1"/>
    </source>
</evidence>